<gene>
    <name evidence="2" type="ORF">G9H71_13850</name>
</gene>
<dbReference type="Proteomes" id="UP000800981">
    <property type="component" value="Unassembled WGS sequence"/>
</dbReference>
<evidence type="ECO:0000259" key="1">
    <source>
        <dbReference type="PROSITE" id="PS51671"/>
    </source>
</evidence>
<dbReference type="Gene3D" id="3.30.70.260">
    <property type="match status" value="1"/>
</dbReference>
<dbReference type="SUPFAM" id="SSF55021">
    <property type="entry name" value="ACT-like"/>
    <property type="match status" value="1"/>
</dbReference>
<protein>
    <recommendedName>
        <fullName evidence="1">ACT domain-containing protein</fullName>
    </recommendedName>
</protein>
<sequence length="156" mass="16658">MTTHESVFTERRWVFLADSDDQPGALTSITGVFSTRGVNFDSVATSTSTPGIGTVVGLFRASERRCQQLARTLRRLEAVHRVTLRPAEDPSVRAAAVVRMPESGTFAPSAATATTWTGDGSAERPLLVQGSLRAVERVVDEARRSGGTATLTVLAL</sequence>
<dbReference type="PROSITE" id="PS51671">
    <property type="entry name" value="ACT"/>
    <property type="match status" value="1"/>
</dbReference>
<dbReference type="EMBL" id="JAANNP010000012">
    <property type="protein sequence ID" value="NHC14867.1"/>
    <property type="molecule type" value="Genomic_DNA"/>
</dbReference>
<name>A0ABX0GZ87_9ACTN</name>
<keyword evidence="3" id="KW-1185">Reference proteome</keyword>
<dbReference type="InterPro" id="IPR054480">
    <property type="entry name" value="AHAS_small-like_ACT"/>
</dbReference>
<feature type="domain" description="ACT" evidence="1">
    <location>
        <begin position="14"/>
        <end position="87"/>
    </location>
</feature>
<reference evidence="2 3" key="1">
    <citation type="submission" date="2020-03" db="EMBL/GenBank/DDBJ databases">
        <title>Two novel Motilibacter sp.</title>
        <authorList>
            <person name="Liu S."/>
        </authorList>
    </citation>
    <scope>NUCLEOTIDE SEQUENCE [LARGE SCALE GENOMIC DNA]</scope>
    <source>
        <strain evidence="2 3">E257</strain>
    </source>
</reference>
<evidence type="ECO:0000313" key="2">
    <source>
        <dbReference type="EMBL" id="NHC14867.1"/>
    </source>
</evidence>
<organism evidence="2 3">
    <name type="scientific">Motilibacter deserti</name>
    <dbReference type="NCBI Taxonomy" id="2714956"/>
    <lineage>
        <taxon>Bacteria</taxon>
        <taxon>Bacillati</taxon>
        <taxon>Actinomycetota</taxon>
        <taxon>Actinomycetes</taxon>
        <taxon>Motilibacterales</taxon>
        <taxon>Motilibacteraceae</taxon>
        <taxon>Motilibacter</taxon>
    </lineage>
</organism>
<dbReference type="InterPro" id="IPR045865">
    <property type="entry name" value="ACT-like_dom_sf"/>
</dbReference>
<evidence type="ECO:0000313" key="3">
    <source>
        <dbReference type="Proteomes" id="UP000800981"/>
    </source>
</evidence>
<dbReference type="RefSeq" id="WP_166282815.1">
    <property type="nucleotide sequence ID" value="NZ_JAANNP010000012.1"/>
</dbReference>
<proteinExistence type="predicted"/>
<comment type="caution">
    <text evidence="2">The sequence shown here is derived from an EMBL/GenBank/DDBJ whole genome shotgun (WGS) entry which is preliminary data.</text>
</comment>
<accession>A0ABX0GZ87</accession>
<dbReference type="InterPro" id="IPR002912">
    <property type="entry name" value="ACT_dom"/>
</dbReference>
<dbReference type="Pfam" id="PF22629">
    <property type="entry name" value="ACT_AHAS_ss"/>
    <property type="match status" value="1"/>
</dbReference>